<dbReference type="AlphaFoldDB" id="A0A4V3DHT7"/>
<sequence length="273" mass="29638">MMRYKFGLFVSLTLLLLQVNAQSISTNINGNSAELLVSLPGGIAADFTITFENVVGLTEENLGLAVDLIDLNDINVLNRLPSGILTSIPVAFPMMITVEPAYDSGLSFEGLVTIDIHTHNLAYTENTPLRLFKAPLGGTFRDITDTTSSGSYRARSTTGTFSQFIIVADNRAASQISTEKLNQLQSELAGWQNVIEPAVFLQLNNKSMDIAADINQANYAAADIKITEFSYLVSQYAGTGIPNVWRASKDIDNVAGELIAHAKTLKFSVRLID</sequence>
<organism evidence="2 3">
    <name type="scientific">Marinicella litoralis</name>
    <dbReference type="NCBI Taxonomy" id="644220"/>
    <lineage>
        <taxon>Bacteria</taxon>
        <taxon>Pseudomonadati</taxon>
        <taxon>Pseudomonadota</taxon>
        <taxon>Gammaproteobacteria</taxon>
        <taxon>Lysobacterales</taxon>
        <taxon>Marinicellaceae</taxon>
        <taxon>Marinicella</taxon>
    </lineage>
</organism>
<evidence type="ECO:0000313" key="2">
    <source>
        <dbReference type="EMBL" id="TDR19541.1"/>
    </source>
</evidence>
<evidence type="ECO:0000256" key="1">
    <source>
        <dbReference type="SAM" id="SignalP"/>
    </source>
</evidence>
<dbReference type="Proteomes" id="UP000295724">
    <property type="component" value="Unassembled WGS sequence"/>
</dbReference>
<keyword evidence="1" id="KW-0732">Signal</keyword>
<reference evidence="2 3" key="1">
    <citation type="submission" date="2019-03" db="EMBL/GenBank/DDBJ databases">
        <title>Genomic Encyclopedia of Type Strains, Phase IV (KMG-IV): sequencing the most valuable type-strain genomes for metagenomic binning, comparative biology and taxonomic classification.</title>
        <authorList>
            <person name="Goeker M."/>
        </authorList>
    </citation>
    <scope>NUCLEOTIDE SEQUENCE [LARGE SCALE GENOMIC DNA]</scope>
    <source>
        <strain evidence="2 3">DSM 25488</strain>
    </source>
</reference>
<dbReference type="EMBL" id="SNZB01000004">
    <property type="protein sequence ID" value="TDR19541.1"/>
    <property type="molecule type" value="Genomic_DNA"/>
</dbReference>
<feature type="chain" id="PRO_5020993804" evidence="1">
    <location>
        <begin position="22"/>
        <end position="273"/>
    </location>
</feature>
<keyword evidence="3" id="KW-1185">Reference proteome</keyword>
<dbReference type="RefSeq" id="WP_133566515.1">
    <property type="nucleotide sequence ID" value="NZ_SNZB01000004.1"/>
</dbReference>
<dbReference type="InterPro" id="IPR046511">
    <property type="entry name" value="DUF6689"/>
</dbReference>
<gene>
    <name evidence="2" type="ORF">C8D91_2097</name>
</gene>
<name>A0A4V3DHT7_9GAMM</name>
<feature type="signal peptide" evidence="1">
    <location>
        <begin position="1"/>
        <end position="21"/>
    </location>
</feature>
<evidence type="ECO:0000313" key="3">
    <source>
        <dbReference type="Proteomes" id="UP000295724"/>
    </source>
</evidence>
<accession>A0A4V3DHT7</accession>
<comment type="caution">
    <text evidence="2">The sequence shown here is derived from an EMBL/GenBank/DDBJ whole genome shotgun (WGS) entry which is preliminary data.</text>
</comment>
<protein>
    <submittedName>
        <fullName evidence="2">Uncharacterized protein</fullName>
    </submittedName>
</protein>
<dbReference type="Pfam" id="PF20396">
    <property type="entry name" value="DUF6689"/>
    <property type="match status" value="1"/>
</dbReference>
<proteinExistence type="predicted"/>